<dbReference type="EMBL" id="LR589121">
    <property type="protein sequence ID" value="VTP01799.1"/>
    <property type="molecule type" value="Genomic_DNA"/>
</dbReference>
<dbReference type="InterPro" id="IPR052933">
    <property type="entry name" value="DNA_Protect_Modify"/>
</dbReference>
<evidence type="ECO:0000256" key="2">
    <source>
        <dbReference type="SAM" id="MobiDB-lite"/>
    </source>
</evidence>
<dbReference type="SMART" id="SM00487">
    <property type="entry name" value="DEXDc"/>
    <property type="match status" value="1"/>
</dbReference>
<dbReference type="InterPro" id="IPR001650">
    <property type="entry name" value="Helicase_C-like"/>
</dbReference>
<evidence type="ECO:0000259" key="3">
    <source>
        <dbReference type="PROSITE" id="PS51194"/>
    </source>
</evidence>
<dbReference type="SUPFAM" id="SSF52540">
    <property type="entry name" value="P-loop containing nucleoside triphosphate hydrolases"/>
    <property type="match status" value="2"/>
</dbReference>
<protein>
    <recommendedName>
        <fullName evidence="3">Helicase C-terminal domain-containing protein</fullName>
    </recommendedName>
</protein>
<evidence type="ECO:0000256" key="1">
    <source>
        <dbReference type="SAM" id="Coils"/>
    </source>
</evidence>
<dbReference type="SUPFAM" id="SSF53335">
    <property type="entry name" value="S-adenosyl-L-methionine-dependent methyltransferases"/>
    <property type="match status" value="1"/>
</dbReference>
<proteinExistence type="predicted"/>
<gene>
    <name evidence="4" type="ORF">BIN_B_04199</name>
</gene>
<accession>A0A653EWT8</accession>
<organism evidence="4">
    <name type="scientific">Mycobacterium riyadhense</name>
    <dbReference type="NCBI Taxonomy" id="486698"/>
    <lineage>
        <taxon>Bacteria</taxon>
        <taxon>Bacillati</taxon>
        <taxon>Actinomycetota</taxon>
        <taxon>Actinomycetes</taxon>
        <taxon>Mycobacteriales</taxon>
        <taxon>Mycobacteriaceae</taxon>
        <taxon>Mycobacterium</taxon>
    </lineage>
</organism>
<dbReference type="Gene3D" id="3.40.50.150">
    <property type="entry name" value="Vaccinia Virus protein VP39"/>
    <property type="match status" value="1"/>
</dbReference>
<reference evidence="4" key="1">
    <citation type="submission" date="2019-05" db="EMBL/GenBank/DDBJ databases">
        <authorList>
            <person name="Naeem R."/>
            <person name="Antony C."/>
            <person name="Guan Q."/>
        </authorList>
    </citation>
    <scope>NUCLEOTIDE SEQUENCE</scope>
    <source>
        <strain evidence="4">2</strain>
    </source>
</reference>
<feature type="region of interest" description="Disordered" evidence="2">
    <location>
        <begin position="1"/>
        <end position="34"/>
    </location>
</feature>
<keyword evidence="1" id="KW-0175">Coiled coil</keyword>
<dbReference type="PRINTS" id="PR00507">
    <property type="entry name" value="N12N6MTFRASE"/>
</dbReference>
<dbReference type="Pfam" id="PF00271">
    <property type="entry name" value="Helicase_C"/>
    <property type="match status" value="1"/>
</dbReference>
<dbReference type="InterPro" id="IPR029063">
    <property type="entry name" value="SAM-dependent_MTases_sf"/>
</dbReference>
<dbReference type="InterPro" id="IPR027417">
    <property type="entry name" value="P-loop_NTPase"/>
</dbReference>
<name>A0A653EWT8_9MYCO</name>
<dbReference type="PROSITE" id="PS51194">
    <property type="entry name" value="HELICASE_CTER"/>
    <property type="match status" value="1"/>
</dbReference>
<dbReference type="SMART" id="SM00490">
    <property type="entry name" value="HELICc"/>
    <property type="match status" value="1"/>
</dbReference>
<dbReference type="InterPro" id="IPR014001">
    <property type="entry name" value="Helicase_ATP-bd"/>
</dbReference>
<dbReference type="PANTHER" id="PTHR41313:SF1">
    <property type="entry name" value="DNA METHYLASE ADENINE-SPECIFIC DOMAIN-CONTAINING PROTEIN"/>
    <property type="match status" value="1"/>
</dbReference>
<sequence length="1777" mass="195851">MPSVGYDSHTQADQTPAMGEQWQTPLDFPPSSDTLVPAGVKGRVRANIAALQLLRTLQNANRSATPAEQRVLAAWSGWGAVPQVFDTRNAELAPERDTLAQLLDRDQYRQAEASILNAHYTDPALAGVMWQALGRAGFRGGRVLEPGCGSGTFIAHAPDTAVMVGVESDATTAAIAAHLYPSAQIRHEGFETTRVPENSFAAAIGNVPFGRYAVTDPAHNPARHSIHNHFIIKALALTAPGGYVAVLTSRYTLDSAKPAARRDISTKADLIGAIRLPSKAFARVAGTEVVTDLLILRRRDPALAAPEPPNWIDITDTEVIDPETNTPLAINTYFVDNPHNVLGDVSIGRGLHGSPQLIVTGATGEELAEQLRDRLHPMIDSAVARGLALTATPADLTDVSSNTFDPGLITATDRGEDTPLYTLRYNPDTRSIEHWAGHQWEREKTPTTLLAETRELISLRDVAASLIASQRDGRPAAERDQLRGHLNTLYDNYVRRHGPLNRFTWIYPQCTQGRHDKRYAAAEAAWRASEGTSEHPYTGPVPDELAQQWDSEAWEPPAPYKKRRHLDGGMRHDPGWALVAALEIFDEETATATKAPIFSTDLLTPPTEPTTADTPEEALAMSLDRTQRVDINLIASLLGTSVDDTRDLLTGLVYPSLDDPDELLPAVTALSGNIRAKLSGALAAAQNNPIYNDYARALQEILPAQREAEDIKVRPGTPWIPARVIAEFAEKTFGTTGVTAEHIAGRWVIDIAAHKRHGRLMTDEWGLEHRGCDAVSLLEAACNSKAVLVNGEDGVIDAQATFAAQAKLAKIGEEFTRWVWSDEQRRDTLVAEYNRRFNSLRAPVYDGSYLRFPGMSDHFTPHFYQRNAVARIIFEPTVLLDHVVGAGKTGSMVAAAMSLRRLGLVRQPWLVVPNAIIEQVGREAKQWYPAAKVLLGSSATTADGRRRFIAQTASSDWDLVVIPQSAFTAINVSKDMRVDYIEEQLDTLREQLECAESDRSKKRIELAIKNAKTRLEKLLAAQTKDVGLRFEESGCDYLMIDEAHTYKNLGRTCNIEELSCANAAQRAEDLALKLRILRQRRHDEALAQGIPAHRVVERVATFATGTPIANSLGELWVMQTFLRPDLLQQAGVAELGDWGAAFTATTTTIEVNSTGTRLRPVTRVGKFTNLPELLALSSVYTDVVTRDQVPVELPPLRTGQRQVISLQPDVEVVDFITDLGYRLDHLDARNPKRDNQLKITNDGRNVSLDPRLAHLGPPRRSRAAAAAEQAIRIYEQHLGHPYAHPDTGAPAGTGALQVMFCDRGTPSKDPAQFTIYQAIKDELVARGMPAEKIRFIHEAKNSNELKALFAQCNRGEVSVLIGSTEKMGTGVNVQARLAALYHIDVPWRPCDLEQREGRILRQGNQNLDGIHIFTLVTEGSYDTVMWQKVQAKALFIEQMRRNDIVDTEIEDLSGGDIGAAAAETKAIATGDPRYLRQVELDDAVKRLTALERAHRQSVRNRDFQVRVLEKAIPNKQRDIDELAPVAEAATAHNAAGRPHRITVTHTTYTDRVPAAQALSAACRRAYAATKDRGASRFEPIGAAINGIQILAARDLTHDQFRLRLNVPSRTTDIEALELLSTGTGLGTETNGPKQLGLLRRIENLYTGLPEHHRRLEHERDRDQAALDDFLANPPAPFEHADELAAKDAELKALTLELRMAAESPEAKTKAAQAKQRMQARGREPGWSLLYNPTPALLEELGYPNAEALRRVVHTREQLNLEQHHQREQGIDDNGHEL</sequence>
<dbReference type="CDD" id="cd02440">
    <property type="entry name" value="AdoMet_MTases"/>
    <property type="match status" value="1"/>
</dbReference>
<feature type="coiled-coil region" evidence="1">
    <location>
        <begin position="978"/>
        <end position="1021"/>
    </location>
</feature>
<dbReference type="PANTHER" id="PTHR41313">
    <property type="entry name" value="ADENINE-SPECIFIC METHYLTRANSFERASE"/>
    <property type="match status" value="1"/>
</dbReference>
<evidence type="ECO:0000313" key="4">
    <source>
        <dbReference type="EMBL" id="VTP01799.1"/>
    </source>
</evidence>
<dbReference type="Gene3D" id="3.40.50.300">
    <property type="entry name" value="P-loop containing nucleotide triphosphate hydrolases"/>
    <property type="match status" value="2"/>
</dbReference>
<feature type="domain" description="Helicase C-terminal" evidence="3">
    <location>
        <begin position="1266"/>
        <end position="1453"/>
    </location>
</feature>